<dbReference type="CDD" id="cd04477">
    <property type="entry name" value="RPA1N"/>
    <property type="match status" value="1"/>
</dbReference>
<dbReference type="AlphaFoldDB" id="B7PT39"/>
<dbReference type="Gene3D" id="2.40.50.140">
    <property type="entry name" value="Nucleic acid-binding proteins"/>
    <property type="match status" value="1"/>
</dbReference>
<dbReference type="InParanoid" id="B7PT39"/>
<feature type="compositionally biased region" description="Low complexity" evidence="1">
    <location>
        <begin position="116"/>
        <end position="131"/>
    </location>
</feature>
<feature type="non-terminal residue" evidence="3">
    <location>
        <position position="158"/>
    </location>
</feature>
<organism>
    <name type="scientific">Ixodes scapularis</name>
    <name type="common">Black-legged tick</name>
    <name type="synonym">Deer tick</name>
    <dbReference type="NCBI Taxonomy" id="6945"/>
    <lineage>
        <taxon>Eukaryota</taxon>
        <taxon>Metazoa</taxon>
        <taxon>Ecdysozoa</taxon>
        <taxon>Arthropoda</taxon>
        <taxon>Chelicerata</taxon>
        <taxon>Arachnida</taxon>
        <taxon>Acari</taxon>
        <taxon>Parasitiformes</taxon>
        <taxon>Ixodida</taxon>
        <taxon>Ixodoidea</taxon>
        <taxon>Ixodidae</taxon>
        <taxon>Ixodinae</taxon>
        <taxon>Ixodes</taxon>
    </lineage>
</organism>
<dbReference type="InterPro" id="IPR012340">
    <property type="entry name" value="NA-bd_OB-fold"/>
</dbReference>
<dbReference type="STRING" id="6945.B7PT39"/>
<protein>
    <recommendedName>
        <fullName evidence="2">Replication factor-A protein 1 N-terminal domain-containing protein</fullName>
    </recommendedName>
</protein>
<dbReference type="GO" id="GO:0005634">
    <property type="term" value="C:nucleus"/>
    <property type="evidence" value="ECO:0007669"/>
    <property type="project" value="InterPro"/>
</dbReference>
<gene>
    <name evidence="3" type="ORF">IscW_ISCW007595</name>
</gene>
<evidence type="ECO:0000259" key="2">
    <source>
        <dbReference type="Pfam" id="PF04057"/>
    </source>
</evidence>
<dbReference type="Pfam" id="PF04057">
    <property type="entry name" value="Rep-A_N"/>
    <property type="match status" value="1"/>
</dbReference>
<feature type="domain" description="Replication factor-A protein 1 N-terminal" evidence="2">
    <location>
        <begin position="5"/>
        <end position="101"/>
    </location>
</feature>
<name>B7PT39_IXOSC</name>
<feature type="region of interest" description="Disordered" evidence="1">
    <location>
        <begin position="114"/>
        <end position="158"/>
    </location>
</feature>
<dbReference type="HOGENOM" id="CLU_1673613_0_0_1"/>
<dbReference type="EnsemblMetazoa" id="ISCW007595-RA">
    <property type="protein sequence ID" value="ISCW007595-PA"/>
    <property type="gene ID" value="ISCW007595"/>
</dbReference>
<proteinExistence type="evidence at protein level"/>
<evidence type="ECO:0007829" key="6">
    <source>
        <dbReference type="PeptideAtlas" id="B7PT39"/>
    </source>
</evidence>
<evidence type="ECO:0000313" key="3">
    <source>
        <dbReference type="EMBL" id="EEC09761.1"/>
    </source>
</evidence>
<dbReference type="GO" id="GO:0003677">
    <property type="term" value="F:DNA binding"/>
    <property type="evidence" value="ECO:0007669"/>
    <property type="project" value="InterPro"/>
</dbReference>
<dbReference type="GO" id="GO:0006260">
    <property type="term" value="P:DNA replication"/>
    <property type="evidence" value="ECO:0007669"/>
    <property type="project" value="InterPro"/>
</dbReference>
<dbReference type="OrthoDB" id="1751331at2759"/>
<evidence type="ECO:0000313" key="5">
    <source>
        <dbReference type="Proteomes" id="UP000001555"/>
    </source>
</evidence>
<dbReference type="SUPFAM" id="SSF50249">
    <property type="entry name" value="Nucleic acid-binding proteins"/>
    <property type="match status" value="1"/>
</dbReference>
<accession>B7PT39</accession>
<dbReference type="VEuPathDB" id="VectorBase:ISCI007595"/>
<reference evidence="4" key="2">
    <citation type="submission" date="2020-05" db="UniProtKB">
        <authorList>
            <consortium name="EnsemblMetazoa"/>
        </authorList>
    </citation>
    <scope>IDENTIFICATION</scope>
    <source>
        <strain evidence="4">wikel</strain>
    </source>
</reference>
<dbReference type="EMBL" id="ABJB010123585">
    <property type="status" value="NOT_ANNOTATED_CDS"/>
    <property type="molecule type" value="Genomic_DNA"/>
</dbReference>
<dbReference type="EMBL" id="DS783372">
    <property type="protein sequence ID" value="EEC09761.1"/>
    <property type="molecule type" value="Genomic_DNA"/>
</dbReference>
<dbReference type="PaxDb" id="6945-B7PT39"/>
<dbReference type="VEuPathDB" id="VectorBase:ISCW007595"/>
<keyword evidence="5" id="KW-1185">Reference proteome</keyword>
<evidence type="ECO:0000313" key="4">
    <source>
        <dbReference type="EnsemblMetazoa" id="ISCW007595-PA"/>
    </source>
</evidence>
<evidence type="ECO:0000256" key="1">
    <source>
        <dbReference type="SAM" id="MobiDB-lite"/>
    </source>
</evidence>
<dbReference type="EMBL" id="ABJB011071653">
    <property type="status" value="NOT_ANNOTATED_CDS"/>
    <property type="molecule type" value="Genomic_DNA"/>
</dbReference>
<keyword evidence="6" id="KW-1267">Proteomics identification</keyword>
<dbReference type="InterPro" id="IPR007199">
    <property type="entry name" value="Rep_factor-A_N"/>
</dbReference>
<dbReference type="VEuPathDB" id="VectorBase:ISCP_026066"/>
<sequence>MASPLTGGAVERILNGETVDKPVLQVLNFKPIAGNTTDRYRLLLSDGVKCHTYAMLGTQLNSKIIDKEIERFAVVQLDKYMCNTISPEKKILIILELTVIANGADVGSKLGNPVMPSSTGAAAPSDGDGASNRTPASSEFAASVKPPGGAQFPTRNTQ</sequence>
<dbReference type="FunFam" id="2.40.50.140:FF:000117">
    <property type="entry name" value="Replication protein A subunit"/>
    <property type="match status" value="1"/>
</dbReference>
<dbReference type="EMBL" id="ABJB010525997">
    <property type="status" value="NOT_ANNOTATED_CDS"/>
    <property type="molecule type" value="Genomic_DNA"/>
</dbReference>
<dbReference type="Proteomes" id="UP000001555">
    <property type="component" value="Unassembled WGS sequence"/>
</dbReference>
<reference evidence="3 5" key="1">
    <citation type="submission" date="2008-03" db="EMBL/GenBank/DDBJ databases">
        <title>Annotation of Ixodes scapularis.</title>
        <authorList>
            <consortium name="Ixodes scapularis Genome Project Consortium"/>
            <person name="Caler E."/>
            <person name="Hannick L.I."/>
            <person name="Bidwell S."/>
            <person name="Joardar V."/>
            <person name="Thiagarajan M."/>
            <person name="Amedeo P."/>
            <person name="Galinsky K.J."/>
            <person name="Schobel S."/>
            <person name="Inman J."/>
            <person name="Hostetler J."/>
            <person name="Miller J."/>
            <person name="Hammond M."/>
            <person name="Megy K."/>
            <person name="Lawson D."/>
            <person name="Kodira C."/>
            <person name="Sutton G."/>
            <person name="Meyer J."/>
            <person name="Hill C.A."/>
            <person name="Birren B."/>
            <person name="Nene V."/>
            <person name="Collins F."/>
            <person name="Alarcon-Chaidez F."/>
            <person name="Wikel S."/>
            <person name="Strausberg R."/>
        </authorList>
    </citation>
    <scope>NUCLEOTIDE SEQUENCE [LARGE SCALE GENOMIC DNA]</scope>
    <source>
        <strain evidence="5">Wikel</strain>
        <strain evidence="3">Wikel colony</strain>
    </source>
</reference>